<protein>
    <submittedName>
        <fullName evidence="2">Helix-hairpin-helix domain-containing protein</fullName>
    </submittedName>
</protein>
<evidence type="ECO:0000313" key="3">
    <source>
        <dbReference type="Proteomes" id="UP000663400"/>
    </source>
</evidence>
<dbReference type="Gene3D" id="1.10.150.320">
    <property type="entry name" value="Photosystem II 12 kDa extrinsic protein"/>
    <property type="match status" value="1"/>
</dbReference>
<dbReference type="EMBL" id="CP071517">
    <property type="protein sequence ID" value="QSX75569.1"/>
    <property type="molecule type" value="Genomic_DNA"/>
</dbReference>
<keyword evidence="1" id="KW-0732">Signal</keyword>
<dbReference type="Proteomes" id="UP000663400">
    <property type="component" value="Chromosome"/>
</dbReference>
<dbReference type="Pfam" id="PF12836">
    <property type="entry name" value="HHH_3"/>
    <property type="match status" value="1"/>
</dbReference>
<organism evidence="2 3">
    <name type="scientific">Lysobacter arenosi</name>
    <dbReference type="NCBI Taxonomy" id="2795387"/>
    <lineage>
        <taxon>Bacteria</taxon>
        <taxon>Pseudomonadati</taxon>
        <taxon>Pseudomonadota</taxon>
        <taxon>Gammaproteobacteria</taxon>
        <taxon>Lysobacterales</taxon>
        <taxon>Lysobacteraceae</taxon>
        <taxon>Lysobacter</taxon>
    </lineage>
</organism>
<dbReference type="InterPro" id="IPR010994">
    <property type="entry name" value="RuvA_2-like"/>
</dbReference>
<keyword evidence="3" id="KW-1185">Reference proteome</keyword>
<name>A0ABX7RF35_9GAMM</name>
<sequence length="498" mass="54816">MRYTKILAGCLLAAVLMPTQAAELGVLAPVMVGDKPQFRKHGQGKPAPVVTRVVDGELYTQLQGQARDGFVATVLALDESAQRAAGAREIRPTWLYMSAEDGGFARQGFWLQENGKQRFVDEPYVDLVVDQGSVGNGDFEEIFAHEMGHVCLRRLVPDLPPGYSHTPHASMSITDYSTAFDEGFATHFQGLARRLTSNPKLREQELGLSAKPFLGYWMSNLDRAGRIEGVRRNWFVQSQLLPPGDEATALARRDLSTAFDTARLRDGQQMLSSEGVIATIFYRWMVPGPEDREAVVQRYSRLFASFAHRDGRRLRHDSPVLLDLVDRYCSDAADDCKRVQAVVLDTTYGATTGRELPSLTESLAATGRLGDMESYVGGLKQARAQMAQLQELVAKEPAKLRAGLGPDLWLLAAGQHLGWRAESDVVAVNLNTAEPESLMLLPGIDRAAAERALASRRKDGVFADLEDFVRRTGADDSTAQKLRQAAEAARKAGPYDRI</sequence>
<proteinExistence type="predicted"/>
<evidence type="ECO:0000313" key="2">
    <source>
        <dbReference type="EMBL" id="QSX75569.1"/>
    </source>
</evidence>
<dbReference type="RefSeq" id="WP_200604925.1">
    <property type="nucleotide sequence ID" value="NZ_CP071517.1"/>
</dbReference>
<dbReference type="SUPFAM" id="SSF47781">
    <property type="entry name" value="RuvA domain 2-like"/>
    <property type="match status" value="1"/>
</dbReference>
<accession>A0ABX7RF35</accession>
<gene>
    <name evidence="2" type="ORF">HIV01_003295</name>
</gene>
<reference evidence="2 3" key="1">
    <citation type="submission" date="2021-02" db="EMBL/GenBank/DDBJ databases">
        <title>Lysobacter arenosi sp. nov., isolated from soil of gangwondo yeongwol, south Korea.</title>
        <authorList>
            <person name="Kim K.R."/>
            <person name="Kim K.H."/>
            <person name="Jeon C.O."/>
        </authorList>
    </citation>
    <scope>NUCLEOTIDE SEQUENCE [LARGE SCALE GENOMIC DNA]</scope>
    <source>
        <strain evidence="2 3">R7</strain>
    </source>
</reference>
<feature type="signal peptide" evidence="1">
    <location>
        <begin position="1"/>
        <end position="21"/>
    </location>
</feature>
<evidence type="ECO:0000256" key="1">
    <source>
        <dbReference type="SAM" id="SignalP"/>
    </source>
</evidence>
<feature type="chain" id="PRO_5045304807" evidence="1">
    <location>
        <begin position="22"/>
        <end position="498"/>
    </location>
</feature>